<dbReference type="SUPFAM" id="SSF47336">
    <property type="entry name" value="ACP-like"/>
    <property type="match status" value="1"/>
</dbReference>
<feature type="domain" description="Carrier" evidence="1">
    <location>
        <begin position="1"/>
        <end position="71"/>
    </location>
</feature>
<protein>
    <recommendedName>
        <fullName evidence="1">Carrier domain-containing protein</fullName>
    </recommendedName>
</protein>
<sequence>MKEEIKKMLEDILPLVDFDSDFLFSELDSLGITAILMTLSKAYDVDLEPTDVTPRNFRNLDSLVALVKSKQSVNGK</sequence>
<dbReference type="Proteomes" id="UP000002772">
    <property type="component" value="Unassembled WGS sequence"/>
</dbReference>
<dbReference type="InterPro" id="IPR009081">
    <property type="entry name" value="PP-bd_ACP"/>
</dbReference>
<gene>
    <name evidence="2" type="ORF">Premu_2860</name>
</gene>
<name>F8N5P7_9BACT</name>
<dbReference type="Gene3D" id="1.10.1200.10">
    <property type="entry name" value="ACP-like"/>
    <property type="match status" value="1"/>
</dbReference>
<dbReference type="InterPro" id="IPR036736">
    <property type="entry name" value="ACP-like_sf"/>
</dbReference>
<proteinExistence type="predicted"/>
<dbReference type="PROSITE" id="PS50075">
    <property type="entry name" value="CARRIER"/>
    <property type="match status" value="1"/>
</dbReference>
<dbReference type="STRING" id="688246.Premu_2860"/>
<evidence type="ECO:0000259" key="1">
    <source>
        <dbReference type="PROSITE" id="PS50075"/>
    </source>
</evidence>
<evidence type="ECO:0000313" key="3">
    <source>
        <dbReference type="Proteomes" id="UP000002772"/>
    </source>
</evidence>
<dbReference type="AlphaFoldDB" id="F8N5P7"/>
<dbReference type="HOGENOM" id="CLU_2651452_0_0_10"/>
<reference evidence="3" key="1">
    <citation type="journal article" date="2011" name="Stand. Genomic Sci.">
        <title>Non-contiguous finished genome sequence of the opportunistic oral pathogen Prevotella multisaccharivorax type strain (PPPA20).</title>
        <authorList>
            <person name="Pati A."/>
            <person name="Gronow S."/>
            <person name="Lu M."/>
            <person name="Lapidus A."/>
            <person name="Nolan M."/>
            <person name="Lucas S."/>
            <person name="Hammon N."/>
            <person name="Deshpande S."/>
            <person name="Cheng J.F."/>
            <person name="Tapia R."/>
            <person name="Han C."/>
            <person name="Goodwin L."/>
            <person name="Pitluck S."/>
            <person name="Liolios K."/>
            <person name="Pagani I."/>
            <person name="Mavromatis K."/>
            <person name="Mikhailova N."/>
            <person name="Huntemann M."/>
            <person name="Chen A."/>
            <person name="Palaniappan K."/>
            <person name="Land M."/>
            <person name="Hauser L."/>
            <person name="Detter J.C."/>
            <person name="Brambilla E.M."/>
            <person name="Rohde M."/>
            <person name="Goker M."/>
            <person name="Woyke T."/>
            <person name="Bristow J."/>
            <person name="Eisen J.A."/>
            <person name="Markowitz V."/>
            <person name="Hugenholtz P."/>
            <person name="Kyrpides N.C."/>
            <person name="Klenk H.P."/>
            <person name="Ivanova N."/>
        </authorList>
    </citation>
    <scope>NUCLEOTIDE SEQUENCE [LARGE SCALE GENOMIC DNA]</scope>
    <source>
        <strain evidence="3">DSM 17128</strain>
    </source>
</reference>
<dbReference type="EMBL" id="GL945017">
    <property type="protein sequence ID" value="EGN58205.1"/>
    <property type="molecule type" value="Genomic_DNA"/>
</dbReference>
<keyword evidence="3" id="KW-1185">Reference proteome</keyword>
<dbReference type="OrthoDB" id="1078107at2"/>
<organism evidence="2 3">
    <name type="scientific">Hallella multisaccharivorax DSM 17128</name>
    <dbReference type="NCBI Taxonomy" id="688246"/>
    <lineage>
        <taxon>Bacteria</taxon>
        <taxon>Pseudomonadati</taxon>
        <taxon>Bacteroidota</taxon>
        <taxon>Bacteroidia</taxon>
        <taxon>Bacteroidales</taxon>
        <taxon>Prevotellaceae</taxon>
        <taxon>Hallella</taxon>
    </lineage>
</organism>
<accession>F8N5P7</accession>
<evidence type="ECO:0000313" key="2">
    <source>
        <dbReference type="EMBL" id="EGN58205.1"/>
    </source>
</evidence>
<dbReference type="RefSeq" id="WP_007576254.1">
    <property type="nucleotide sequence ID" value="NZ_BPTS01000002.1"/>
</dbReference>
<dbReference type="eggNOG" id="ENOG502ZGZT">
    <property type="taxonomic scope" value="Bacteria"/>
</dbReference>
<dbReference type="Pfam" id="PF00550">
    <property type="entry name" value="PP-binding"/>
    <property type="match status" value="1"/>
</dbReference>